<evidence type="ECO:0000313" key="10">
    <source>
        <dbReference type="Proteomes" id="UP000326532"/>
    </source>
</evidence>
<keyword evidence="6" id="KW-0539">Nucleus</keyword>
<evidence type="ECO:0000256" key="3">
    <source>
        <dbReference type="ARBA" id="ARBA00023015"/>
    </source>
</evidence>
<name>A0A5N6DNE3_ASPPA</name>
<sequence length="535" mass="59651">MADPQVPSSRAINACLTCRKQKRKCTKERPRCSTCRKTGRACDYTPIGRSSTTATETENGESPDSQETGEYAALNRRAHLSGYESSTIGASSPNTDGLFTLFLDSDISPDRSYLESNRKVSLPPDYLRYLRSPAQVRHEVDVYFNSVHTFFPIVSKLRLYQQLSNADRRDDPDLGLLLIALQLHTRSCSEVESGDAELYRSAKACYVYIESSNVFSIKVLQALLLIALYEISNAIYPAAYLTVGHCARLGHAMGVHQRSDSPQMLNQVGTWVELEERRRTWWAVIILDRYVNLGGRNRPLACEDAQPEDFLPADDKSWDRGEITVVEPLAVRANTTIEVCPFTRTCQAAHILARVLGHLNDRNSDVDFRYEEAMQLHRTAQALSHTLSNELEQWNEKAYDPTAHLPLFSAIGICYSASLLLYDRYCCSGILGVAGNVEVQQTALSGINEVSRAVLQFAKSIRSAMDLGGALRMSPLVLDCLYQAAANFMWQSRETGNSDLLNMANEILSVLEVLGTRWKAPSAYLSILRKSGGHC</sequence>
<proteinExistence type="predicted"/>
<dbReference type="GO" id="GO:0005634">
    <property type="term" value="C:nucleus"/>
    <property type="evidence" value="ECO:0007669"/>
    <property type="project" value="UniProtKB-SubCell"/>
</dbReference>
<keyword evidence="3" id="KW-0805">Transcription regulation</keyword>
<keyword evidence="5" id="KW-0804">Transcription</keyword>
<dbReference type="InterPro" id="IPR036864">
    <property type="entry name" value="Zn2-C6_fun-type_DNA-bd_sf"/>
</dbReference>
<dbReference type="GO" id="GO:0000981">
    <property type="term" value="F:DNA-binding transcription factor activity, RNA polymerase II-specific"/>
    <property type="evidence" value="ECO:0007669"/>
    <property type="project" value="InterPro"/>
</dbReference>
<dbReference type="GO" id="GO:0003677">
    <property type="term" value="F:DNA binding"/>
    <property type="evidence" value="ECO:0007669"/>
    <property type="project" value="UniProtKB-KW"/>
</dbReference>
<dbReference type="EMBL" id="ML734962">
    <property type="protein sequence ID" value="KAB8206638.1"/>
    <property type="molecule type" value="Genomic_DNA"/>
</dbReference>
<protein>
    <submittedName>
        <fullName evidence="9">Fungal-specific transcription factor domain-containing protein</fullName>
    </submittedName>
</protein>
<dbReference type="Pfam" id="PF04082">
    <property type="entry name" value="Fungal_trans"/>
    <property type="match status" value="1"/>
</dbReference>
<dbReference type="CDD" id="cd12148">
    <property type="entry name" value="fungal_TF_MHR"/>
    <property type="match status" value="1"/>
</dbReference>
<dbReference type="InterPro" id="IPR007219">
    <property type="entry name" value="XnlR_reg_dom"/>
</dbReference>
<dbReference type="InterPro" id="IPR001138">
    <property type="entry name" value="Zn2Cys6_DnaBD"/>
</dbReference>
<dbReference type="CDD" id="cd00067">
    <property type="entry name" value="GAL4"/>
    <property type="match status" value="1"/>
</dbReference>
<dbReference type="VEuPathDB" id="FungiDB:BDV34DRAFT_193627"/>
<dbReference type="Pfam" id="PF00172">
    <property type="entry name" value="Zn_clus"/>
    <property type="match status" value="1"/>
</dbReference>
<dbReference type="InterPro" id="IPR050815">
    <property type="entry name" value="TF_fung"/>
</dbReference>
<evidence type="ECO:0000256" key="6">
    <source>
        <dbReference type="ARBA" id="ARBA00023242"/>
    </source>
</evidence>
<dbReference type="PANTHER" id="PTHR47338">
    <property type="entry name" value="ZN(II)2CYS6 TRANSCRIPTION FACTOR (EUROFUNG)-RELATED"/>
    <property type="match status" value="1"/>
</dbReference>
<dbReference type="PROSITE" id="PS00463">
    <property type="entry name" value="ZN2_CY6_FUNGAL_1"/>
    <property type="match status" value="1"/>
</dbReference>
<dbReference type="GO" id="GO:0009893">
    <property type="term" value="P:positive regulation of metabolic process"/>
    <property type="evidence" value="ECO:0007669"/>
    <property type="project" value="UniProtKB-ARBA"/>
</dbReference>
<dbReference type="AlphaFoldDB" id="A0A5N6DNE3"/>
<evidence type="ECO:0000313" key="9">
    <source>
        <dbReference type="EMBL" id="KAB8206638.1"/>
    </source>
</evidence>
<feature type="domain" description="Zn(2)-C6 fungal-type" evidence="8">
    <location>
        <begin position="14"/>
        <end position="44"/>
    </location>
</feature>
<evidence type="ECO:0000256" key="7">
    <source>
        <dbReference type="SAM" id="MobiDB-lite"/>
    </source>
</evidence>
<dbReference type="PANTHER" id="PTHR47338:SF20">
    <property type="entry name" value="ZN(II)2CYS6 TRANSCRIPTION FACTOR (EUROFUNG)"/>
    <property type="match status" value="1"/>
</dbReference>
<comment type="subcellular location">
    <subcellularLocation>
        <location evidence="1">Nucleus</location>
    </subcellularLocation>
</comment>
<evidence type="ECO:0000256" key="1">
    <source>
        <dbReference type="ARBA" id="ARBA00004123"/>
    </source>
</evidence>
<keyword evidence="10" id="KW-1185">Reference proteome</keyword>
<keyword evidence="4" id="KW-0238">DNA-binding</keyword>
<dbReference type="Gene3D" id="4.10.240.10">
    <property type="entry name" value="Zn(2)-C6 fungal-type DNA-binding domain"/>
    <property type="match status" value="1"/>
</dbReference>
<keyword evidence="2" id="KW-0479">Metal-binding</keyword>
<dbReference type="GO" id="GO:0008270">
    <property type="term" value="F:zinc ion binding"/>
    <property type="evidence" value="ECO:0007669"/>
    <property type="project" value="InterPro"/>
</dbReference>
<dbReference type="SMART" id="SM00066">
    <property type="entry name" value="GAL4"/>
    <property type="match status" value="1"/>
</dbReference>
<dbReference type="SMART" id="SM00906">
    <property type="entry name" value="Fungal_trans"/>
    <property type="match status" value="1"/>
</dbReference>
<dbReference type="SUPFAM" id="SSF57701">
    <property type="entry name" value="Zn2/Cys6 DNA-binding domain"/>
    <property type="match status" value="1"/>
</dbReference>
<evidence type="ECO:0000256" key="2">
    <source>
        <dbReference type="ARBA" id="ARBA00022723"/>
    </source>
</evidence>
<feature type="compositionally biased region" description="Polar residues" evidence="7">
    <location>
        <begin position="48"/>
        <end position="68"/>
    </location>
</feature>
<gene>
    <name evidence="9" type="ORF">BDV34DRAFT_193627</name>
</gene>
<accession>A0A5N6DNE3</accession>
<dbReference type="OMA" id="AANYAWY"/>
<dbReference type="Proteomes" id="UP000326532">
    <property type="component" value="Unassembled WGS sequence"/>
</dbReference>
<evidence type="ECO:0000256" key="5">
    <source>
        <dbReference type="ARBA" id="ARBA00023163"/>
    </source>
</evidence>
<evidence type="ECO:0000259" key="8">
    <source>
        <dbReference type="PROSITE" id="PS50048"/>
    </source>
</evidence>
<reference evidence="9 10" key="1">
    <citation type="submission" date="2019-04" db="EMBL/GenBank/DDBJ databases">
        <title>Fungal friends and foes A comparative genomics study of 23 Aspergillus species from section Flavi.</title>
        <authorList>
            <consortium name="DOE Joint Genome Institute"/>
            <person name="Kjaerbolling I."/>
            <person name="Vesth T.C."/>
            <person name="Frisvad J.C."/>
            <person name="Nybo J.L."/>
            <person name="Theobald S."/>
            <person name="Kildgaard S."/>
            <person name="Petersen T.I."/>
            <person name="Kuo A."/>
            <person name="Sato A."/>
            <person name="Lyhne E.K."/>
            <person name="Kogle M.E."/>
            <person name="Wiebenga A."/>
            <person name="Kun R.S."/>
            <person name="Lubbers R.J."/>
            <person name="Makela M.R."/>
            <person name="Barry K."/>
            <person name="Chovatia M."/>
            <person name="Clum A."/>
            <person name="Daum C."/>
            <person name="Haridas S."/>
            <person name="He G."/>
            <person name="LaButti K."/>
            <person name="Lipzen A."/>
            <person name="Mondo S."/>
            <person name="Pangilinan J."/>
            <person name="Riley R."/>
            <person name="Salamov A."/>
            <person name="Simmons B.A."/>
            <person name="Magnuson J.K."/>
            <person name="Henrissat B."/>
            <person name="Mortensen U.H."/>
            <person name="Larsen T.O."/>
            <person name="De vries R.P."/>
            <person name="Grigoriev I.V."/>
            <person name="Machida M."/>
            <person name="Baker S.E."/>
            <person name="Andersen M.R."/>
        </authorList>
    </citation>
    <scope>NUCLEOTIDE SEQUENCE [LARGE SCALE GENOMIC DNA]</scope>
    <source>
        <strain evidence="9 10">CBS 117618</strain>
    </source>
</reference>
<organism evidence="9 10">
    <name type="scientific">Aspergillus parasiticus</name>
    <dbReference type="NCBI Taxonomy" id="5067"/>
    <lineage>
        <taxon>Eukaryota</taxon>
        <taxon>Fungi</taxon>
        <taxon>Dikarya</taxon>
        <taxon>Ascomycota</taxon>
        <taxon>Pezizomycotina</taxon>
        <taxon>Eurotiomycetes</taxon>
        <taxon>Eurotiomycetidae</taxon>
        <taxon>Eurotiales</taxon>
        <taxon>Aspergillaceae</taxon>
        <taxon>Aspergillus</taxon>
        <taxon>Aspergillus subgen. Circumdati</taxon>
    </lineage>
</organism>
<dbReference type="GO" id="GO:0006351">
    <property type="term" value="P:DNA-templated transcription"/>
    <property type="evidence" value="ECO:0007669"/>
    <property type="project" value="InterPro"/>
</dbReference>
<dbReference type="PROSITE" id="PS50048">
    <property type="entry name" value="ZN2_CY6_FUNGAL_2"/>
    <property type="match status" value="1"/>
</dbReference>
<evidence type="ECO:0000256" key="4">
    <source>
        <dbReference type="ARBA" id="ARBA00023125"/>
    </source>
</evidence>
<feature type="region of interest" description="Disordered" evidence="7">
    <location>
        <begin position="46"/>
        <end position="68"/>
    </location>
</feature>